<dbReference type="GO" id="GO:0008270">
    <property type="term" value="F:zinc ion binding"/>
    <property type="evidence" value="ECO:0007669"/>
    <property type="project" value="UniProtKB-KW"/>
</dbReference>
<dbReference type="InterPro" id="IPR007588">
    <property type="entry name" value="Znf_FLYWCH"/>
</dbReference>
<keyword evidence="3" id="KW-0862">Zinc</keyword>
<dbReference type="Gene3D" id="2.20.25.240">
    <property type="match status" value="1"/>
</dbReference>
<evidence type="ECO:0000259" key="5">
    <source>
        <dbReference type="Pfam" id="PF10551"/>
    </source>
</evidence>
<dbReference type="EMBL" id="CAJNOT010007540">
    <property type="protein sequence ID" value="CAF1507702.1"/>
    <property type="molecule type" value="Genomic_DNA"/>
</dbReference>
<gene>
    <name evidence="6" type="ORF">ZHD862_LOCUS37757</name>
</gene>
<dbReference type="PANTHER" id="PTHR47160:SF10">
    <property type="entry name" value="MULE TRANSPOSASE DOMAIN-CONTAINING PROTEIN"/>
    <property type="match status" value="1"/>
</dbReference>
<evidence type="ECO:0000259" key="4">
    <source>
        <dbReference type="Pfam" id="PF04500"/>
    </source>
</evidence>
<dbReference type="InterPro" id="IPR018289">
    <property type="entry name" value="MULE_transposase_dom"/>
</dbReference>
<organism evidence="6 7">
    <name type="scientific">Rotaria sordida</name>
    <dbReference type="NCBI Taxonomy" id="392033"/>
    <lineage>
        <taxon>Eukaryota</taxon>
        <taxon>Metazoa</taxon>
        <taxon>Spiralia</taxon>
        <taxon>Gnathifera</taxon>
        <taxon>Rotifera</taxon>
        <taxon>Eurotatoria</taxon>
        <taxon>Bdelloidea</taxon>
        <taxon>Philodinida</taxon>
        <taxon>Philodinidae</taxon>
        <taxon>Rotaria</taxon>
    </lineage>
</organism>
<dbReference type="AlphaFoldDB" id="A0A815TKJ0"/>
<dbReference type="PANTHER" id="PTHR47160">
    <property type="entry name" value="PUTATIVE-RELATED"/>
    <property type="match status" value="1"/>
</dbReference>
<evidence type="ECO:0000313" key="6">
    <source>
        <dbReference type="EMBL" id="CAF1507702.1"/>
    </source>
</evidence>
<evidence type="ECO:0000256" key="1">
    <source>
        <dbReference type="ARBA" id="ARBA00022723"/>
    </source>
</evidence>
<dbReference type="Pfam" id="PF10551">
    <property type="entry name" value="MULE"/>
    <property type="match status" value="1"/>
</dbReference>
<evidence type="ECO:0000313" key="7">
    <source>
        <dbReference type="Proteomes" id="UP000663864"/>
    </source>
</evidence>
<proteinExistence type="predicted"/>
<accession>A0A815TKJ0</accession>
<dbReference type="Pfam" id="PF04500">
    <property type="entry name" value="FLYWCH"/>
    <property type="match status" value="1"/>
</dbReference>
<feature type="domain" description="MULE transposase" evidence="5">
    <location>
        <begin position="181"/>
        <end position="274"/>
    </location>
</feature>
<name>A0A815TKJ0_9BILA</name>
<feature type="domain" description="FLYWCH-type" evidence="4">
    <location>
        <begin position="3"/>
        <end position="60"/>
    </location>
</feature>
<sequence length="461" mass="53458">MMETIKGKPIFEHQGYLYIINKESSNKIIWCCRNYRHGQCRGRLHTMNGQVIQTVGDHNHEPVHSAGQVIAARIKMNNTAKQTGHTTHDIVADGVSKLSDRAITSLPNLQNLKRTVQRIRQKHQNSLPLPTDRNSLVIDPLFIRTPRNRTFLQFDSGPIDQRMLIFSTKKQLHMLENTNYIYFDGTFSVVPELYFQLYTIHVTYLEHILPAVYVLLPGKKQRLYKEMLQEIKNLAPNCDPPNVMIDLECTSMKAIRNLFPTSNLYGCFFHLCQNIYRSVTRFGLKTLYDENESFAQQIRRLPALAFLPITNVIPTFDEIKAQFPVEGEPVLTYFEENYIGIKSRLSRPRKIPKFDIPLWNVNTNTLQGQHRTNNVVEGWNNRFSSLMNCSHPKFWKFLKGLKKEQSFVDAQIIQADADARQARRREQIRRETRILNLLNEPTTTNVEKVMALAQNISLKSS</sequence>
<comment type="caution">
    <text evidence="6">The sequence shown here is derived from an EMBL/GenBank/DDBJ whole genome shotgun (WGS) entry which is preliminary data.</text>
</comment>
<keyword evidence="2" id="KW-0863">Zinc-finger</keyword>
<dbReference type="Proteomes" id="UP000663864">
    <property type="component" value="Unassembled WGS sequence"/>
</dbReference>
<evidence type="ECO:0000256" key="3">
    <source>
        <dbReference type="ARBA" id="ARBA00022833"/>
    </source>
</evidence>
<evidence type="ECO:0008006" key="8">
    <source>
        <dbReference type="Google" id="ProtNLM"/>
    </source>
</evidence>
<keyword evidence="1" id="KW-0479">Metal-binding</keyword>
<reference evidence="6" key="1">
    <citation type="submission" date="2021-02" db="EMBL/GenBank/DDBJ databases">
        <authorList>
            <person name="Nowell W R."/>
        </authorList>
    </citation>
    <scope>NUCLEOTIDE SEQUENCE</scope>
</reference>
<evidence type="ECO:0000256" key="2">
    <source>
        <dbReference type="ARBA" id="ARBA00022771"/>
    </source>
</evidence>
<protein>
    <recommendedName>
        <fullName evidence="8">FLYWCH-type domain-containing protein</fullName>
    </recommendedName>
</protein>